<dbReference type="Proteomes" id="UP000886501">
    <property type="component" value="Unassembled WGS sequence"/>
</dbReference>
<proteinExistence type="predicted"/>
<accession>A0ACB6ZD43</accession>
<evidence type="ECO:0000313" key="2">
    <source>
        <dbReference type="Proteomes" id="UP000886501"/>
    </source>
</evidence>
<organism evidence="1 2">
    <name type="scientific">Thelephora ganbajun</name>
    <name type="common">Ganba fungus</name>
    <dbReference type="NCBI Taxonomy" id="370292"/>
    <lineage>
        <taxon>Eukaryota</taxon>
        <taxon>Fungi</taxon>
        <taxon>Dikarya</taxon>
        <taxon>Basidiomycota</taxon>
        <taxon>Agaricomycotina</taxon>
        <taxon>Agaricomycetes</taxon>
        <taxon>Thelephorales</taxon>
        <taxon>Thelephoraceae</taxon>
        <taxon>Thelephora</taxon>
    </lineage>
</organism>
<protein>
    <submittedName>
        <fullName evidence="1">Uncharacterized protein</fullName>
    </submittedName>
</protein>
<reference evidence="1" key="1">
    <citation type="submission" date="2019-10" db="EMBL/GenBank/DDBJ databases">
        <authorList>
            <consortium name="DOE Joint Genome Institute"/>
            <person name="Kuo A."/>
            <person name="Miyauchi S."/>
            <person name="Kiss E."/>
            <person name="Drula E."/>
            <person name="Kohler A."/>
            <person name="Sanchez-Garcia M."/>
            <person name="Andreopoulos B."/>
            <person name="Barry K.W."/>
            <person name="Bonito G."/>
            <person name="Buee M."/>
            <person name="Carver A."/>
            <person name="Chen C."/>
            <person name="Cichocki N."/>
            <person name="Clum A."/>
            <person name="Culley D."/>
            <person name="Crous P.W."/>
            <person name="Fauchery L."/>
            <person name="Girlanda M."/>
            <person name="Hayes R."/>
            <person name="Keri Z."/>
            <person name="Labutti K."/>
            <person name="Lipzen A."/>
            <person name="Lombard V."/>
            <person name="Magnuson J."/>
            <person name="Maillard F."/>
            <person name="Morin E."/>
            <person name="Murat C."/>
            <person name="Nolan M."/>
            <person name="Ohm R."/>
            <person name="Pangilinan J."/>
            <person name="Pereira M."/>
            <person name="Perotto S."/>
            <person name="Peter M."/>
            <person name="Riley R."/>
            <person name="Sitrit Y."/>
            <person name="Stielow B."/>
            <person name="Szollosi G."/>
            <person name="Zifcakova L."/>
            <person name="Stursova M."/>
            <person name="Spatafora J.W."/>
            <person name="Tedersoo L."/>
            <person name="Vaario L.-M."/>
            <person name="Yamada A."/>
            <person name="Yan M."/>
            <person name="Wang P."/>
            <person name="Xu J."/>
            <person name="Bruns T."/>
            <person name="Baldrian P."/>
            <person name="Vilgalys R."/>
            <person name="Henrissat B."/>
            <person name="Grigoriev I.V."/>
            <person name="Hibbett D."/>
            <person name="Nagy L.G."/>
            <person name="Martin F.M."/>
        </authorList>
    </citation>
    <scope>NUCLEOTIDE SEQUENCE</scope>
    <source>
        <strain evidence="1">P2</strain>
    </source>
</reference>
<evidence type="ECO:0000313" key="1">
    <source>
        <dbReference type="EMBL" id="KAF9647502.1"/>
    </source>
</evidence>
<reference evidence="1" key="2">
    <citation type="journal article" date="2020" name="Nat. Commun.">
        <title>Large-scale genome sequencing of mycorrhizal fungi provides insights into the early evolution of symbiotic traits.</title>
        <authorList>
            <person name="Miyauchi S."/>
            <person name="Kiss E."/>
            <person name="Kuo A."/>
            <person name="Drula E."/>
            <person name="Kohler A."/>
            <person name="Sanchez-Garcia M."/>
            <person name="Morin E."/>
            <person name="Andreopoulos B."/>
            <person name="Barry K.W."/>
            <person name="Bonito G."/>
            <person name="Buee M."/>
            <person name="Carver A."/>
            <person name="Chen C."/>
            <person name="Cichocki N."/>
            <person name="Clum A."/>
            <person name="Culley D."/>
            <person name="Crous P.W."/>
            <person name="Fauchery L."/>
            <person name="Girlanda M."/>
            <person name="Hayes R.D."/>
            <person name="Keri Z."/>
            <person name="LaButti K."/>
            <person name="Lipzen A."/>
            <person name="Lombard V."/>
            <person name="Magnuson J."/>
            <person name="Maillard F."/>
            <person name="Murat C."/>
            <person name="Nolan M."/>
            <person name="Ohm R.A."/>
            <person name="Pangilinan J."/>
            <person name="Pereira M.F."/>
            <person name="Perotto S."/>
            <person name="Peter M."/>
            <person name="Pfister S."/>
            <person name="Riley R."/>
            <person name="Sitrit Y."/>
            <person name="Stielow J.B."/>
            <person name="Szollosi G."/>
            <person name="Zifcakova L."/>
            <person name="Stursova M."/>
            <person name="Spatafora J.W."/>
            <person name="Tedersoo L."/>
            <person name="Vaario L.M."/>
            <person name="Yamada A."/>
            <person name="Yan M."/>
            <person name="Wang P."/>
            <person name="Xu J."/>
            <person name="Bruns T."/>
            <person name="Baldrian P."/>
            <person name="Vilgalys R."/>
            <person name="Dunand C."/>
            <person name="Henrissat B."/>
            <person name="Grigoriev I.V."/>
            <person name="Hibbett D."/>
            <person name="Nagy L.G."/>
            <person name="Martin F.M."/>
        </authorList>
    </citation>
    <scope>NUCLEOTIDE SEQUENCE</scope>
    <source>
        <strain evidence="1">P2</strain>
    </source>
</reference>
<sequence length="427" mass="46675">MTTAQQPKSKSKSKQQEALQFLDDLDSLPEAPLLTQPVKAGGKQLEETGDASEVLAFIDQITQKSSEPTRTTSAILERPRSATPTVRKPTERVKLGGSSTPVPGSISKTPSQTHTPPPPPVQQEEQLSTSGGGWGLGGWGSSVWSGASAALQQARSVVDEQVKHLPNNDQAKKWREGVLEYAKSADLEKITALGQSLQRVGLSTLNDILNVVAPPISEHEVIQVWLSHDMQGYDGVESIVYKAFAKVMEQIEGGDLVVNRGNESKPKGSGEPDPKRDLNAVDNYDAALKLSQANLEDVIKRNPQPPTVDTSTTQNPTTHSYVYLRIQPFFSSYTLQAENLHQSLQFLLYLSDPNHQLVHSTVTQGIPGKWLDLWDTYPWIEDLAVEALRVGVEVLGQEYISGRMGWTLGKEESSEESGSEEGSSEEE</sequence>
<comment type="caution">
    <text evidence="1">The sequence shown here is derived from an EMBL/GenBank/DDBJ whole genome shotgun (WGS) entry which is preliminary data.</text>
</comment>
<name>A0ACB6ZD43_THEGA</name>
<gene>
    <name evidence="1" type="ORF">BDM02DRAFT_3270204</name>
</gene>
<keyword evidence="2" id="KW-1185">Reference proteome</keyword>
<dbReference type="EMBL" id="MU118032">
    <property type="protein sequence ID" value="KAF9647502.1"/>
    <property type="molecule type" value="Genomic_DNA"/>
</dbReference>